<keyword evidence="2" id="KW-0472">Membrane</keyword>
<dbReference type="AlphaFoldDB" id="A0A0F9PWB2"/>
<organism evidence="3">
    <name type="scientific">marine sediment metagenome</name>
    <dbReference type="NCBI Taxonomy" id="412755"/>
    <lineage>
        <taxon>unclassified sequences</taxon>
        <taxon>metagenomes</taxon>
        <taxon>ecological metagenomes</taxon>
    </lineage>
</organism>
<feature type="region of interest" description="Disordered" evidence="1">
    <location>
        <begin position="329"/>
        <end position="350"/>
    </location>
</feature>
<proteinExistence type="predicted"/>
<keyword evidence="2" id="KW-1133">Transmembrane helix</keyword>
<feature type="transmembrane region" description="Helical" evidence="2">
    <location>
        <begin position="32"/>
        <end position="53"/>
    </location>
</feature>
<comment type="caution">
    <text evidence="3">The sequence shown here is derived from an EMBL/GenBank/DDBJ whole genome shotgun (WGS) entry which is preliminary data.</text>
</comment>
<sequence length="597" mass="63151">MVQKKVGITLKGKDLASRTFGKVRSGINRIKSAVFSLQGAFVALGAIIVGKFAKTFIDAFVKQQDAVESLKASLIATGKEGEASLRRLTTHAAELQKVTRAGDEATIQATASLALLAPALDVAALERAQSAIIGIADVFFKGDLESAALQIGKTVGGATNSLSRYGLQIDMSGDANARMNEILEQSNRFFEVSKARAQTLGGRLARLGNSWGDLKERIGQFLGESPRVNQFFEDVRMTIEDFTSALDGTGPQIAEAFAALGAIGGNAFAVAFLRAVQFLEDDLGKIFDGLGGMILDKLKGMDPLLKALIETRAEGRARGEAQQEALRTGLGRLFRPGTSERLGAPPAPVAGPPAEALSLIDRLVEERIRALFAGRERLAAVGAGFKPPSGPAPIPAPIPAPTFATPKQLQFGLHPSPFLGNRQPPGSQFFRNELTETVRRQGAEEAKRLAEEAGKAAQGLDILGQSVVTNFSQMAAAALSGSQQMEQVVISAFTNILSSLPGVGGFGALIGAVGGIFGSLFGGRRDPVPVRIEDVSDRAIEKQRRIGPDTVIVQLLDAQGRPIREIAADLADLERRDGTNRYSGTVQGTVTSFIEVG</sequence>
<feature type="transmembrane region" description="Helical" evidence="2">
    <location>
        <begin position="500"/>
        <end position="521"/>
    </location>
</feature>
<protein>
    <recommendedName>
        <fullName evidence="4">Bacteriophage tail tape measure C-terminal domain-containing protein</fullName>
    </recommendedName>
</protein>
<gene>
    <name evidence="3" type="ORF">LCGC14_0778860</name>
</gene>
<evidence type="ECO:0008006" key="4">
    <source>
        <dbReference type="Google" id="ProtNLM"/>
    </source>
</evidence>
<evidence type="ECO:0000256" key="1">
    <source>
        <dbReference type="SAM" id="MobiDB-lite"/>
    </source>
</evidence>
<keyword evidence="2" id="KW-0812">Transmembrane</keyword>
<reference evidence="3" key="1">
    <citation type="journal article" date="2015" name="Nature">
        <title>Complex archaea that bridge the gap between prokaryotes and eukaryotes.</title>
        <authorList>
            <person name="Spang A."/>
            <person name="Saw J.H."/>
            <person name="Jorgensen S.L."/>
            <person name="Zaremba-Niedzwiedzka K."/>
            <person name="Martijn J."/>
            <person name="Lind A.E."/>
            <person name="van Eijk R."/>
            <person name="Schleper C."/>
            <person name="Guy L."/>
            <person name="Ettema T.J."/>
        </authorList>
    </citation>
    <scope>NUCLEOTIDE SEQUENCE</scope>
</reference>
<accession>A0A0F9PWB2</accession>
<evidence type="ECO:0000313" key="3">
    <source>
        <dbReference type="EMBL" id="KKN35915.1"/>
    </source>
</evidence>
<evidence type="ECO:0000256" key="2">
    <source>
        <dbReference type="SAM" id="Phobius"/>
    </source>
</evidence>
<dbReference type="EMBL" id="LAZR01002002">
    <property type="protein sequence ID" value="KKN35915.1"/>
    <property type="molecule type" value="Genomic_DNA"/>
</dbReference>
<name>A0A0F9PWB2_9ZZZZ</name>